<reference evidence="4 5" key="1">
    <citation type="journal article" date="2021" name="Genome Biol. Evol.">
        <title>The evolution of interdependence in a four-way mealybug symbiosis.</title>
        <authorList>
            <person name="Garber A.I."/>
            <person name="Kupper M."/>
            <person name="Laetsch D.R."/>
            <person name="Weldon S.R."/>
            <person name="Ladinsky M.S."/>
            <person name="Bjorkman P.J."/>
            <person name="McCutcheon J.P."/>
        </authorList>
    </citation>
    <scope>NUCLEOTIDE SEQUENCE [LARGE SCALE GENOMIC DNA]</scope>
    <source>
        <strain evidence="4">SOD</strain>
    </source>
</reference>
<evidence type="ECO:0000313" key="5">
    <source>
        <dbReference type="Proteomes" id="UP000811282"/>
    </source>
</evidence>
<dbReference type="Gene3D" id="3.50.50.60">
    <property type="entry name" value="FAD/NAD(P)-binding domain"/>
    <property type="match status" value="1"/>
</dbReference>
<evidence type="ECO:0000256" key="1">
    <source>
        <dbReference type="ARBA" id="ARBA00022630"/>
    </source>
</evidence>
<evidence type="ECO:0000256" key="2">
    <source>
        <dbReference type="ARBA" id="ARBA00023002"/>
    </source>
</evidence>
<organism evidence="4 5">
    <name type="scientific">Candidatus Sodalis endolongispinus</name>
    <dbReference type="NCBI Taxonomy" id="2812662"/>
    <lineage>
        <taxon>Bacteria</taxon>
        <taxon>Pseudomonadati</taxon>
        <taxon>Pseudomonadota</taxon>
        <taxon>Gammaproteobacteria</taxon>
        <taxon>Enterobacterales</taxon>
        <taxon>Bruguierivoracaceae</taxon>
        <taxon>Sodalis</taxon>
    </lineage>
</organism>
<dbReference type="InterPro" id="IPR003953">
    <property type="entry name" value="FAD-dep_OxRdtase_2_FAD-bd"/>
</dbReference>
<name>A0ABS5YED6_9GAMM</name>
<dbReference type="InterPro" id="IPR036188">
    <property type="entry name" value="FAD/NAD-bd_sf"/>
</dbReference>
<gene>
    <name evidence="4" type="ORF">JZM24_17385</name>
</gene>
<dbReference type="Pfam" id="PF00890">
    <property type="entry name" value="FAD_binding_2"/>
    <property type="match status" value="1"/>
</dbReference>
<dbReference type="SUPFAM" id="SSF51905">
    <property type="entry name" value="FAD/NAD(P)-binding domain"/>
    <property type="match status" value="1"/>
</dbReference>
<protein>
    <submittedName>
        <fullName evidence="4">FAD-binding protein</fullName>
    </submittedName>
</protein>
<feature type="domain" description="FAD-dependent oxidoreductase 2 FAD-binding" evidence="3">
    <location>
        <begin position="4"/>
        <end position="44"/>
    </location>
</feature>
<accession>A0ABS5YED6</accession>
<keyword evidence="5" id="KW-1185">Reference proteome</keyword>
<dbReference type="RefSeq" id="WP_215671293.1">
    <property type="nucleotide sequence ID" value="NZ_JAFJYC010000003.1"/>
</dbReference>
<sequence>MNPDVIVIGGSFAGLSAAMQLGSVRRNTLIVDASQPRNHFATVSHGFPGQDGRSPAEIKRLAEAEVLAYPSVALKKTGPKRLIPSKMALKCDLPLGKLFLRARSSLPWV</sequence>
<evidence type="ECO:0000259" key="3">
    <source>
        <dbReference type="Pfam" id="PF00890"/>
    </source>
</evidence>
<dbReference type="Proteomes" id="UP000811282">
    <property type="component" value="Unassembled WGS sequence"/>
</dbReference>
<keyword evidence="1" id="KW-0285">Flavoprotein</keyword>
<comment type="caution">
    <text evidence="4">The sequence shown here is derived from an EMBL/GenBank/DDBJ whole genome shotgun (WGS) entry which is preliminary data.</text>
</comment>
<evidence type="ECO:0000313" key="4">
    <source>
        <dbReference type="EMBL" id="MBT9433419.1"/>
    </source>
</evidence>
<proteinExistence type="predicted"/>
<dbReference type="EMBL" id="JAFJYC010000003">
    <property type="protein sequence ID" value="MBT9433419.1"/>
    <property type="molecule type" value="Genomic_DNA"/>
</dbReference>
<keyword evidence="2" id="KW-0560">Oxidoreductase</keyword>